<evidence type="ECO:0000256" key="2">
    <source>
        <dbReference type="ARBA" id="ARBA00012528"/>
    </source>
</evidence>
<dbReference type="GO" id="GO:1902201">
    <property type="term" value="P:negative regulation of bacterial-type flagellum-dependent cell motility"/>
    <property type="evidence" value="ECO:0007669"/>
    <property type="project" value="TreeGrafter"/>
</dbReference>
<comment type="cofactor">
    <cofactor evidence="1">
        <name>Mg(2+)</name>
        <dbReference type="ChEBI" id="CHEBI:18420"/>
    </cofactor>
</comment>
<accession>A0A940X388</accession>
<dbReference type="AlphaFoldDB" id="A0A940X388"/>
<feature type="transmembrane region" description="Helical" evidence="4">
    <location>
        <begin position="55"/>
        <end position="76"/>
    </location>
</feature>
<feature type="domain" description="GGDEF" evidence="5">
    <location>
        <begin position="284"/>
        <end position="413"/>
    </location>
</feature>
<evidence type="ECO:0000256" key="1">
    <source>
        <dbReference type="ARBA" id="ARBA00001946"/>
    </source>
</evidence>
<keyword evidence="4" id="KW-0472">Membrane</keyword>
<dbReference type="RefSeq" id="WP_210536224.1">
    <property type="nucleotide sequence ID" value="NZ_JAGKTC010000002.1"/>
</dbReference>
<reference evidence="6" key="2">
    <citation type="submission" date="2021-03" db="EMBL/GenBank/DDBJ databases">
        <authorList>
            <person name="Cao W."/>
        </authorList>
    </citation>
    <scope>NUCLEOTIDE SEQUENCE</scope>
    <source>
        <strain evidence="6">110414</strain>
    </source>
</reference>
<dbReference type="InterPro" id="IPR043128">
    <property type="entry name" value="Rev_trsase/Diguanyl_cyclase"/>
</dbReference>
<protein>
    <recommendedName>
        <fullName evidence="2">diguanylate cyclase</fullName>
        <ecNumber evidence="2">2.7.7.65</ecNumber>
    </recommendedName>
</protein>
<keyword evidence="6" id="KW-0808">Transferase</keyword>
<sequence>MLVLTLQAILVAGVLLVLFRLRSALGMVPLYVFLGAMQVLQTVASSVLVPVGNGILVPPGSAVLFSASLFVVLMVYIREDATETRRLIYALAAANGAISLLLVTLAWQAEQPGMLNFSGMAPETFVQTARNLAVGSVLLVIDAFLLVVVYEWMAKRLPGLFAPMGGTLVLVLTLDSLAYASFAFHGHADFAVLLTTSVVSKAVAGLWYAMCSALYLHHFEREPTLAGHAEPRDMRDAFSVLSYRQKYERAEAAAMRDGLTGVYNRAYFNAFFAPTIEAAVAGQQALAVLFVDMDHFKRINDSHGHVVGDRILVGLAETMSKALRATDWVCRYGGEEFVVVLPGASPATAARIAEDLRHKVGAWQGVPDLALSVSIGVATLPEDGTQPGVLLQIADRRLYAGKRAGRNRVVIDG</sequence>
<dbReference type="InterPro" id="IPR000160">
    <property type="entry name" value="GGDEF_dom"/>
</dbReference>
<feature type="transmembrane region" description="Helical" evidence="4">
    <location>
        <begin position="160"/>
        <end position="184"/>
    </location>
</feature>
<dbReference type="PROSITE" id="PS50887">
    <property type="entry name" value="GGDEF"/>
    <property type="match status" value="1"/>
</dbReference>
<feature type="transmembrane region" description="Helical" evidence="4">
    <location>
        <begin position="6"/>
        <end position="21"/>
    </location>
</feature>
<evidence type="ECO:0000259" key="5">
    <source>
        <dbReference type="PROSITE" id="PS50887"/>
    </source>
</evidence>
<dbReference type="GO" id="GO:0052621">
    <property type="term" value="F:diguanylate cyclase activity"/>
    <property type="evidence" value="ECO:0007669"/>
    <property type="project" value="UniProtKB-EC"/>
</dbReference>
<dbReference type="GO" id="GO:0005886">
    <property type="term" value="C:plasma membrane"/>
    <property type="evidence" value="ECO:0007669"/>
    <property type="project" value="TreeGrafter"/>
</dbReference>
<feature type="transmembrane region" description="Helical" evidence="4">
    <location>
        <begin position="190"/>
        <end position="216"/>
    </location>
</feature>
<reference evidence="6" key="1">
    <citation type="journal article" date="2016" name="Int. J. Syst. Evol. Microbiol.">
        <title>Pseudoxanthomonas helianthi sp. nov., isolated from roots of Jerusalem artichoke (Helianthus tuberosus).</title>
        <authorList>
            <person name="Kittiwongwattana C."/>
            <person name="Thawai C."/>
        </authorList>
    </citation>
    <scope>NUCLEOTIDE SEQUENCE</scope>
    <source>
        <strain evidence="6">110414</strain>
    </source>
</reference>
<dbReference type="InterPro" id="IPR048533">
    <property type="entry name" value="VUPS"/>
</dbReference>
<dbReference type="EC" id="2.7.7.65" evidence="2"/>
<keyword evidence="4" id="KW-1133">Transmembrane helix</keyword>
<dbReference type="Pfam" id="PF20973">
    <property type="entry name" value="VUPS"/>
    <property type="match status" value="1"/>
</dbReference>
<feature type="transmembrane region" description="Helical" evidence="4">
    <location>
        <begin position="129"/>
        <end position="153"/>
    </location>
</feature>
<evidence type="ECO:0000256" key="3">
    <source>
        <dbReference type="ARBA" id="ARBA00034247"/>
    </source>
</evidence>
<dbReference type="PANTHER" id="PTHR45138">
    <property type="entry name" value="REGULATORY COMPONENTS OF SENSORY TRANSDUCTION SYSTEM"/>
    <property type="match status" value="1"/>
</dbReference>
<evidence type="ECO:0000256" key="4">
    <source>
        <dbReference type="SAM" id="Phobius"/>
    </source>
</evidence>
<organism evidence="6 7">
    <name type="scientific">Pseudoxanthomonas helianthi</name>
    <dbReference type="NCBI Taxonomy" id="1453541"/>
    <lineage>
        <taxon>Bacteria</taxon>
        <taxon>Pseudomonadati</taxon>
        <taxon>Pseudomonadota</taxon>
        <taxon>Gammaproteobacteria</taxon>
        <taxon>Lysobacterales</taxon>
        <taxon>Lysobacteraceae</taxon>
        <taxon>Pseudoxanthomonas</taxon>
    </lineage>
</organism>
<feature type="transmembrane region" description="Helical" evidence="4">
    <location>
        <begin position="88"/>
        <end position="109"/>
    </location>
</feature>
<dbReference type="InterPro" id="IPR029787">
    <property type="entry name" value="Nucleotide_cyclase"/>
</dbReference>
<comment type="catalytic activity">
    <reaction evidence="3">
        <text>2 GTP = 3',3'-c-di-GMP + 2 diphosphate</text>
        <dbReference type="Rhea" id="RHEA:24898"/>
        <dbReference type="ChEBI" id="CHEBI:33019"/>
        <dbReference type="ChEBI" id="CHEBI:37565"/>
        <dbReference type="ChEBI" id="CHEBI:58805"/>
        <dbReference type="EC" id="2.7.7.65"/>
    </reaction>
</comment>
<keyword evidence="4" id="KW-0812">Transmembrane</keyword>
<dbReference type="CDD" id="cd01949">
    <property type="entry name" value="GGDEF"/>
    <property type="match status" value="1"/>
</dbReference>
<evidence type="ECO:0000313" key="6">
    <source>
        <dbReference type="EMBL" id="MBP3984337.1"/>
    </source>
</evidence>
<comment type="caution">
    <text evidence="6">The sequence shown here is derived from an EMBL/GenBank/DDBJ whole genome shotgun (WGS) entry which is preliminary data.</text>
</comment>
<evidence type="ECO:0000313" key="7">
    <source>
        <dbReference type="Proteomes" id="UP000673447"/>
    </source>
</evidence>
<name>A0A940X388_9GAMM</name>
<dbReference type="NCBIfam" id="TIGR00254">
    <property type="entry name" value="GGDEF"/>
    <property type="match status" value="1"/>
</dbReference>
<gene>
    <name evidence="6" type="ORF">J5837_07830</name>
</gene>
<dbReference type="GO" id="GO:0043709">
    <property type="term" value="P:cell adhesion involved in single-species biofilm formation"/>
    <property type="evidence" value="ECO:0007669"/>
    <property type="project" value="TreeGrafter"/>
</dbReference>
<dbReference type="EMBL" id="JAGKTC010000002">
    <property type="protein sequence ID" value="MBP3984337.1"/>
    <property type="molecule type" value="Genomic_DNA"/>
</dbReference>
<dbReference type="FunFam" id="3.30.70.270:FF:000001">
    <property type="entry name" value="Diguanylate cyclase domain protein"/>
    <property type="match status" value="1"/>
</dbReference>
<dbReference type="Pfam" id="PF00990">
    <property type="entry name" value="GGDEF"/>
    <property type="match status" value="1"/>
</dbReference>
<keyword evidence="6" id="KW-0548">Nucleotidyltransferase</keyword>
<dbReference type="SUPFAM" id="SSF55073">
    <property type="entry name" value="Nucleotide cyclase"/>
    <property type="match status" value="1"/>
</dbReference>
<dbReference type="Proteomes" id="UP000673447">
    <property type="component" value="Unassembled WGS sequence"/>
</dbReference>
<feature type="transmembrane region" description="Helical" evidence="4">
    <location>
        <begin position="28"/>
        <end position="49"/>
    </location>
</feature>
<dbReference type="InterPro" id="IPR050469">
    <property type="entry name" value="Diguanylate_Cyclase"/>
</dbReference>
<keyword evidence="7" id="KW-1185">Reference proteome</keyword>
<dbReference type="Gene3D" id="3.30.70.270">
    <property type="match status" value="1"/>
</dbReference>
<dbReference type="SMART" id="SM00267">
    <property type="entry name" value="GGDEF"/>
    <property type="match status" value="1"/>
</dbReference>
<dbReference type="PANTHER" id="PTHR45138:SF9">
    <property type="entry name" value="DIGUANYLATE CYCLASE DGCM-RELATED"/>
    <property type="match status" value="1"/>
</dbReference>
<proteinExistence type="predicted"/>